<dbReference type="InterPro" id="IPR007589">
    <property type="entry name" value="Baculo_VP39"/>
</dbReference>
<dbReference type="OrthoDB" id="9419at10239"/>
<dbReference type="RefSeq" id="YP_004376289.1">
    <property type="nucleotide sequence ID" value="NC_015398.1"/>
</dbReference>
<sequence length="288" mass="33188">MEVIEYGCELNNYCVFQGVADIFGCDNVASPCSRDAYNSRMDGTFICNYHLGKYFKILKSSFKIPSGKDNRSSFKMLVGQSLLQQDNTNRVLIPIEHETHFSTSTRSAMEKFVIYTIYEDKEKIDELCRMLMQQEFFQQPMWLRYQFSINTIMGMVKPSVLCDKPLPINEKRIFVDEANYERFSPFLKNLINRLVRPTTFTISGYTLNIENADTCTFTTNGLVVPALHNPNEPVRPDNPVMQPKFSIRTVLEFDGRATQEQRALDLYDEVILSRPLLNGTQTNTNITT</sequence>
<keyword evidence="2" id="KW-1185">Reference proteome</keyword>
<dbReference type="GO" id="GO:0019028">
    <property type="term" value="C:viral capsid"/>
    <property type="evidence" value="ECO:0007669"/>
    <property type="project" value="InterPro"/>
</dbReference>
<dbReference type="KEGG" id="vg:10722962"/>
<organism evidence="1 2">
    <name type="scientific">Clostera anachoreta granulovirus</name>
    <dbReference type="NCBI Taxonomy" id="283675"/>
    <lineage>
        <taxon>Viruses</taxon>
        <taxon>Viruses incertae sedis</taxon>
        <taxon>Naldaviricetes</taxon>
        <taxon>Lefavirales</taxon>
        <taxon>Baculoviridae</taxon>
        <taxon>Betabaculovirus</taxon>
        <taxon>Betabaculovirus clanachoretae</taxon>
    </lineage>
</organism>
<evidence type="ECO:0000313" key="1">
    <source>
        <dbReference type="EMBL" id="AEB00369.1"/>
    </source>
</evidence>
<dbReference type="Pfam" id="PF04501">
    <property type="entry name" value="Baculo_VP39"/>
    <property type="match status" value="1"/>
</dbReference>
<proteinExistence type="predicted"/>
<dbReference type="EMBL" id="HQ116624">
    <property type="protein sequence ID" value="AEB00369.1"/>
    <property type="molecule type" value="Genomic_DNA"/>
</dbReference>
<dbReference type="Proteomes" id="UP000203549">
    <property type="component" value="Segment"/>
</dbReference>
<protein>
    <submittedName>
        <fullName evidence="1">Vp39</fullName>
    </submittedName>
</protein>
<dbReference type="GeneID" id="10722962"/>
<reference evidence="1 2" key="1">
    <citation type="journal article" date="2011" name="Arch. Virol.">
        <title>Genomic sequencing and analysis of Clostera anachoreta granulovirus.</title>
        <authorList>
            <person name="Liang Z."/>
            <person name="Zhang X."/>
            <person name="Yin X."/>
            <person name="Cao S."/>
            <person name="Xu F."/>
        </authorList>
    </citation>
    <scope>NUCLEOTIDE SEQUENCE [LARGE SCALE GENOMIC DNA]</scope>
    <source>
        <strain evidence="1">ClanGV-HBHN</strain>
    </source>
</reference>
<evidence type="ECO:0000313" key="2">
    <source>
        <dbReference type="Proteomes" id="UP000203549"/>
    </source>
</evidence>
<dbReference type="GO" id="GO:0005198">
    <property type="term" value="F:structural molecule activity"/>
    <property type="evidence" value="ECO:0007669"/>
    <property type="project" value="InterPro"/>
</dbReference>
<accession>F4ZKV8</accession>
<name>F4ZKV8_9BBAC</name>